<feature type="compositionally biased region" description="Polar residues" evidence="1">
    <location>
        <begin position="1"/>
        <end position="20"/>
    </location>
</feature>
<feature type="transmembrane region" description="Helical" evidence="2">
    <location>
        <begin position="415"/>
        <end position="433"/>
    </location>
</feature>
<feature type="transmembrane region" description="Helical" evidence="2">
    <location>
        <begin position="389"/>
        <end position="408"/>
    </location>
</feature>
<gene>
    <name evidence="4" type="ORF">N7493_005770</name>
</gene>
<feature type="domain" description="DUF6594" evidence="3">
    <location>
        <begin position="208"/>
        <end position="428"/>
    </location>
</feature>
<dbReference type="Pfam" id="PF20237">
    <property type="entry name" value="DUF6594"/>
    <property type="match status" value="1"/>
</dbReference>
<dbReference type="InterPro" id="IPR046529">
    <property type="entry name" value="DUF6594"/>
</dbReference>
<evidence type="ECO:0000259" key="3">
    <source>
        <dbReference type="Pfam" id="PF20237"/>
    </source>
</evidence>
<evidence type="ECO:0000256" key="2">
    <source>
        <dbReference type="SAM" id="Phobius"/>
    </source>
</evidence>
<reference evidence="4" key="2">
    <citation type="submission" date="2023-01" db="EMBL/GenBank/DDBJ databases">
        <authorList>
            <person name="Petersen C."/>
        </authorList>
    </citation>
    <scope>NUCLEOTIDE SEQUENCE</scope>
    <source>
        <strain evidence="4">IBT 17514</strain>
    </source>
</reference>
<proteinExistence type="predicted"/>
<keyword evidence="2" id="KW-0812">Transmembrane</keyword>
<sequence>MSSGLPQSAKSVETGMSQGSEPAELERGDHQQYTAVPLTSQISADLHLDTTQQPAAGNNSHGIEWHISPISRKRNHDDVERALKDHLRIPLPREATITNDHTSENDTENPKQEIHPMSTFPIEAIRQKLKESTVKRFFKQIRNLFSPKNGPPWVPTRTRTAEFHKGELPVDGILQSVQVTLQDDDRDKVNTHLGILSQRAPAEWINSLYRHNLLYSRAKLYQLVLELRSPVSPAGSATSGKKDPGSLNRENNIRQALANYSNAMEAFKTFRKEPGEIRSDYYMMTLAGMLTELDKKRGQTKETHHSSSSDKPEQDETVQQPSNNIAALEAQIVSLLVNGAMFSSAGVRTEEESKARLDFLSRLVMALFGGAALIVPMLIMTLSPSKLNSLLTTSLFVVGVAVVLAWFMEDAGPKDILGATAAYAAVLVVFVGTG</sequence>
<feature type="region of interest" description="Disordered" evidence="1">
    <location>
        <begin position="296"/>
        <end position="320"/>
    </location>
</feature>
<dbReference type="EMBL" id="JAQJAN010000006">
    <property type="protein sequence ID" value="KAJ5727950.1"/>
    <property type="molecule type" value="Genomic_DNA"/>
</dbReference>
<keyword evidence="5" id="KW-1185">Reference proteome</keyword>
<accession>A0AAD6MWU5</accession>
<reference evidence="4" key="1">
    <citation type="journal article" date="2023" name="IMA Fungus">
        <title>Comparative genomic study of the Penicillium genus elucidates a diverse pangenome and 15 lateral gene transfer events.</title>
        <authorList>
            <person name="Petersen C."/>
            <person name="Sorensen T."/>
            <person name="Nielsen M.R."/>
            <person name="Sondergaard T.E."/>
            <person name="Sorensen J.L."/>
            <person name="Fitzpatrick D.A."/>
            <person name="Frisvad J.C."/>
            <person name="Nielsen K.L."/>
        </authorList>
    </citation>
    <scope>NUCLEOTIDE SEQUENCE</scope>
    <source>
        <strain evidence="4">IBT 17514</strain>
    </source>
</reference>
<protein>
    <recommendedName>
        <fullName evidence="3">DUF6594 domain-containing protein</fullName>
    </recommendedName>
</protein>
<organism evidence="4 5">
    <name type="scientific">Penicillium malachiteum</name>
    <dbReference type="NCBI Taxonomy" id="1324776"/>
    <lineage>
        <taxon>Eukaryota</taxon>
        <taxon>Fungi</taxon>
        <taxon>Dikarya</taxon>
        <taxon>Ascomycota</taxon>
        <taxon>Pezizomycotina</taxon>
        <taxon>Eurotiomycetes</taxon>
        <taxon>Eurotiomycetidae</taxon>
        <taxon>Eurotiales</taxon>
        <taxon>Aspergillaceae</taxon>
        <taxon>Penicillium</taxon>
    </lineage>
</organism>
<evidence type="ECO:0000313" key="4">
    <source>
        <dbReference type="EMBL" id="KAJ5727950.1"/>
    </source>
</evidence>
<feature type="compositionally biased region" description="Basic and acidic residues" evidence="1">
    <location>
        <begin position="296"/>
        <end position="314"/>
    </location>
</feature>
<feature type="transmembrane region" description="Helical" evidence="2">
    <location>
        <begin position="359"/>
        <end position="383"/>
    </location>
</feature>
<dbReference type="Proteomes" id="UP001215712">
    <property type="component" value="Unassembled WGS sequence"/>
</dbReference>
<keyword evidence="2" id="KW-1133">Transmembrane helix</keyword>
<evidence type="ECO:0000313" key="5">
    <source>
        <dbReference type="Proteomes" id="UP001215712"/>
    </source>
</evidence>
<feature type="region of interest" description="Disordered" evidence="1">
    <location>
        <begin position="1"/>
        <end position="33"/>
    </location>
</feature>
<name>A0AAD6MWU5_9EURO</name>
<comment type="caution">
    <text evidence="4">The sequence shown here is derived from an EMBL/GenBank/DDBJ whole genome shotgun (WGS) entry which is preliminary data.</text>
</comment>
<dbReference type="AlphaFoldDB" id="A0AAD6MWU5"/>
<keyword evidence="2" id="KW-0472">Membrane</keyword>
<evidence type="ECO:0000256" key="1">
    <source>
        <dbReference type="SAM" id="MobiDB-lite"/>
    </source>
</evidence>